<keyword evidence="3" id="KW-1185">Reference proteome</keyword>
<name>A0A1H2D1U0_9ACTN</name>
<dbReference type="STRING" id="113562.SAMN04489716_7714"/>
<organism evidence="2 3">
    <name type="scientific">Actinoplanes derwentensis</name>
    <dbReference type="NCBI Taxonomy" id="113562"/>
    <lineage>
        <taxon>Bacteria</taxon>
        <taxon>Bacillati</taxon>
        <taxon>Actinomycetota</taxon>
        <taxon>Actinomycetes</taxon>
        <taxon>Micromonosporales</taxon>
        <taxon>Micromonosporaceae</taxon>
        <taxon>Actinoplanes</taxon>
    </lineage>
</organism>
<feature type="compositionally biased region" description="Basic and acidic residues" evidence="1">
    <location>
        <begin position="172"/>
        <end position="182"/>
    </location>
</feature>
<evidence type="ECO:0000313" key="2">
    <source>
        <dbReference type="EMBL" id="SDT76730.1"/>
    </source>
</evidence>
<feature type="region of interest" description="Disordered" evidence="1">
    <location>
        <begin position="143"/>
        <end position="215"/>
    </location>
</feature>
<dbReference type="SUPFAM" id="SSF49265">
    <property type="entry name" value="Fibronectin type III"/>
    <property type="match status" value="1"/>
</dbReference>
<feature type="compositionally biased region" description="Low complexity" evidence="1">
    <location>
        <begin position="153"/>
        <end position="165"/>
    </location>
</feature>
<gene>
    <name evidence="2" type="ORF">SAMN04489716_7714</name>
</gene>
<sequence length="215" mass="21470">MKRRSAALIVTAGVLVAIAVGSGLSAWAGWSVGSTTGLATVTADTLPTVTKPKAVLRGDVPEVGWKAVEFPSGAALRGYVVFRHTGGTRAEVCRTSATVLNCTDAAVKAGSTVAYTVRATAGDRWTGAASPISRSVVVPQEPTAGLAVKKPGAVETEGAEETGTADPSTGPDDTRSDSKEESEPVASPSATPTPSAVPTSVAPSPTVTAVEPSAG</sequence>
<dbReference type="RefSeq" id="WP_092552704.1">
    <property type="nucleotide sequence ID" value="NZ_BOMJ01000037.1"/>
</dbReference>
<dbReference type="GO" id="GO:0005975">
    <property type="term" value="P:carbohydrate metabolic process"/>
    <property type="evidence" value="ECO:0007669"/>
    <property type="project" value="UniProtKB-ARBA"/>
</dbReference>
<protein>
    <submittedName>
        <fullName evidence="2">Uncharacterized protein</fullName>
    </submittedName>
</protein>
<reference evidence="2 3" key="1">
    <citation type="submission" date="2016-10" db="EMBL/GenBank/DDBJ databases">
        <authorList>
            <person name="de Groot N.N."/>
        </authorList>
    </citation>
    <scope>NUCLEOTIDE SEQUENCE [LARGE SCALE GENOMIC DNA]</scope>
    <source>
        <strain evidence="2 3">DSM 43941</strain>
    </source>
</reference>
<dbReference type="InterPro" id="IPR036116">
    <property type="entry name" value="FN3_sf"/>
</dbReference>
<proteinExistence type="predicted"/>
<dbReference type="InterPro" id="IPR013783">
    <property type="entry name" value="Ig-like_fold"/>
</dbReference>
<feature type="compositionally biased region" description="Low complexity" evidence="1">
    <location>
        <begin position="184"/>
        <end position="215"/>
    </location>
</feature>
<evidence type="ECO:0000256" key="1">
    <source>
        <dbReference type="SAM" id="MobiDB-lite"/>
    </source>
</evidence>
<dbReference type="Proteomes" id="UP000198688">
    <property type="component" value="Chromosome I"/>
</dbReference>
<dbReference type="AlphaFoldDB" id="A0A1H2D1U0"/>
<evidence type="ECO:0000313" key="3">
    <source>
        <dbReference type="Proteomes" id="UP000198688"/>
    </source>
</evidence>
<accession>A0A1H2D1U0</accession>
<dbReference type="OrthoDB" id="3298734at2"/>
<dbReference type="Gene3D" id="2.60.40.10">
    <property type="entry name" value="Immunoglobulins"/>
    <property type="match status" value="1"/>
</dbReference>
<dbReference type="EMBL" id="LT629758">
    <property type="protein sequence ID" value="SDT76730.1"/>
    <property type="molecule type" value="Genomic_DNA"/>
</dbReference>